<gene>
    <name evidence="2" type="ORF">DCG65_01425</name>
</gene>
<dbReference type="EMBL" id="DMBR01000041">
    <property type="protein sequence ID" value="HAE93189.1"/>
    <property type="molecule type" value="Genomic_DNA"/>
</dbReference>
<sequence length="310" mass="36181">MDETSVDLAEQNRIDDITSQAGPKVPLYRRDLEPTNFLLSANDLREFCELLEEINVRAQKIELANVNLANFESEQEAREKIEHFISLEYQYRALNGNSVQGLGVPDTEERLFPDDLRSFFISNSAYPKRSINVAPLNVVEVFLDFRRPTLNIDLRALPSNPTENNSIVNISGRDEDWVISSSERINTFFKKRQVHRPAVHSSGTYDYLLYFFFLPMWIWLFWRHGEKLENWLNDQSIFLNVLLGIYTLLASMLFARFVFQYFRWAFPPTEFYKKTRIGAFFHRAVIGIACTSLLLSAAYEAVRWIARIII</sequence>
<feature type="transmembrane region" description="Helical" evidence="1">
    <location>
        <begin position="237"/>
        <end position="259"/>
    </location>
</feature>
<keyword evidence="1" id="KW-1133">Transmembrane helix</keyword>
<feature type="transmembrane region" description="Helical" evidence="1">
    <location>
        <begin position="207"/>
        <end position="225"/>
    </location>
</feature>
<keyword evidence="1" id="KW-0472">Membrane</keyword>
<reference evidence="2 3" key="1">
    <citation type="journal article" date="2018" name="Nat. Biotechnol.">
        <title>A standardized bacterial taxonomy based on genome phylogeny substantially revises the tree of life.</title>
        <authorList>
            <person name="Parks D.H."/>
            <person name="Chuvochina M."/>
            <person name="Waite D.W."/>
            <person name="Rinke C."/>
            <person name="Skarshewski A."/>
            <person name="Chaumeil P.A."/>
            <person name="Hugenholtz P."/>
        </authorList>
    </citation>
    <scope>NUCLEOTIDE SEQUENCE [LARGE SCALE GENOMIC DNA]</scope>
    <source>
        <strain evidence="2">UBA8557</strain>
    </source>
</reference>
<keyword evidence="1" id="KW-0812">Transmembrane</keyword>
<name>A0A3B9KY93_9PROT</name>
<feature type="transmembrane region" description="Helical" evidence="1">
    <location>
        <begin position="279"/>
        <end position="302"/>
    </location>
</feature>
<evidence type="ECO:0000313" key="3">
    <source>
        <dbReference type="Proteomes" id="UP000259173"/>
    </source>
</evidence>
<dbReference type="AlphaFoldDB" id="A0A3B9KY93"/>
<evidence type="ECO:0000256" key="1">
    <source>
        <dbReference type="SAM" id="Phobius"/>
    </source>
</evidence>
<evidence type="ECO:0000313" key="2">
    <source>
        <dbReference type="EMBL" id="HAE93189.1"/>
    </source>
</evidence>
<comment type="caution">
    <text evidence="2">The sequence shown here is derived from an EMBL/GenBank/DDBJ whole genome shotgun (WGS) entry which is preliminary data.</text>
</comment>
<organism evidence="2 3">
    <name type="scientific">Hyphomonas atlantica</name>
    <dbReference type="NCBI Taxonomy" id="1280948"/>
    <lineage>
        <taxon>Bacteria</taxon>
        <taxon>Pseudomonadati</taxon>
        <taxon>Pseudomonadota</taxon>
        <taxon>Alphaproteobacteria</taxon>
        <taxon>Hyphomonadales</taxon>
        <taxon>Hyphomonadaceae</taxon>
        <taxon>Hyphomonas</taxon>
    </lineage>
</organism>
<dbReference type="Proteomes" id="UP000259173">
    <property type="component" value="Unassembled WGS sequence"/>
</dbReference>
<proteinExistence type="predicted"/>
<protein>
    <submittedName>
        <fullName evidence="2">Uncharacterized protein</fullName>
    </submittedName>
</protein>
<accession>A0A3B9KY93</accession>